<evidence type="ECO:0000313" key="1">
    <source>
        <dbReference type="EnsemblMetazoa" id="Aqu2.1.21604_001"/>
    </source>
</evidence>
<dbReference type="InParanoid" id="A0A1X7U2G7"/>
<proteinExistence type="predicted"/>
<organism evidence="1">
    <name type="scientific">Amphimedon queenslandica</name>
    <name type="common">Sponge</name>
    <dbReference type="NCBI Taxonomy" id="400682"/>
    <lineage>
        <taxon>Eukaryota</taxon>
        <taxon>Metazoa</taxon>
        <taxon>Porifera</taxon>
        <taxon>Demospongiae</taxon>
        <taxon>Heteroscleromorpha</taxon>
        <taxon>Haplosclerida</taxon>
        <taxon>Niphatidae</taxon>
        <taxon>Amphimedon</taxon>
    </lineage>
</organism>
<protein>
    <submittedName>
        <fullName evidence="1">Uncharacterized protein</fullName>
    </submittedName>
</protein>
<dbReference type="OrthoDB" id="5985771at2759"/>
<accession>A0A1X7U2G7</accession>
<name>A0A1X7U2G7_AMPQE</name>
<dbReference type="EnsemblMetazoa" id="Aqu2.1.21604_001">
    <property type="protein sequence ID" value="Aqu2.1.21604_001"/>
    <property type="gene ID" value="Aqu2.1.21604"/>
</dbReference>
<sequence length="120" mass="13076">MAHQTLIATGASPSLATLRATPLANLGLFNTPLLVLSSALLPIQGLVVEFIRSGTFVDLGDLLTYNIALRQRVANAGLLGSQSLHLRKIGDMETWLHCFFIFVAAKVDCQKTKDIWPMAR</sequence>
<reference evidence="1" key="1">
    <citation type="submission" date="2017-05" db="UniProtKB">
        <authorList>
            <consortium name="EnsemblMetazoa"/>
        </authorList>
    </citation>
    <scope>IDENTIFICATION</scope>
</reference>
<dbReference type="AlphaFoldDB" id="A0A1X7U2G7"/>